<feature type="transmembrane region" description="Helical" evidence="6">
    <location>
        <begin position="48"/>
        <end position="69"/>
    </location>
</feature>
<keyword evidence="8" id="KW-1185">Reference proteome</keyword>
<keyword evidence="5 6" id="KW-0472">Membrane</keyword>
<comment type="subcellular location">
    <subcellularLocation>
        <location evidence="1">Cell membrane</location>
        <topology evidence="1">Multi-pass membrane protein</topology>
    </subcellularLocation>
</comment>
<evidence type="ECO:0000256" key="4">
    <source>
        <dbReference type="ARBA" id="ARBA00022989"/>
    </source>
</evidence>
<keyword evidence="4 6" id="KW-1133">Transmembrane helix</keyword>
<dbReference type="InterPro" id="IPR020948">
    <property type="entry name" value="P_starv_induced_PsiE-like"/>
</dbReference>
<dbReference type="AlphaFoldDB" id="A0A286U4M8"/>
<feature type="transmembrane region" description="Helical" evidence="6">
    <location>
        <begin position="111"/>
        <end position="128"/>
    </location>
</feature>
<protein>
    <recommendedName>
        <fullName evidence="9">Phosphate-starvation-inducible E-like protein</fullName>
    </recommendedName>
</protein>
<dbReference type="Proteomes" id="UP000218542">
    <property type="component" value="Unassembled WGS sequence"/>
</dbReference>
<dbReference type="OrthoDB" id="561615at2"/>
<evidence type="ECO:0000256" key="2">
    <source>
        <dbReference type="ARBA" id="ARBA00022475"/>
    </source>
</evidence>
<keyword evidence="3 6" id="KW-0812">Transmembrane</keyword>
<evidence type="ECO:0000256" key="3">
    <source>
        <dbReference type="ARBA" id="ARBA00022692"/>
    </source>
</evidence>
<evidence type="ECO:0000256" key="1">
    <source>
        <dbReference type="ARBA" id="ARBA00004651"/>
    </source>
</evidence>
<gene>
    <name evidence="7" type="ORF">SCALIN_C47_0025</name>
</gene>
<evidence type="ECO:0008006" key="9">
    <source>
        <dbReference type="Google" id="ProtNLM"/>
    </source>
</evidence>
<dbReference type="GO" id="GO:0005886">
    <property type="term" value="C:plasma membrane"/>
    <property type="evidence" value="ECO:0007669"/>
    <property type="project" value="UniProtKB-SubCell"/>
</dbReference>
<sequence length="135" mass="15348">MMKKLKKFERVIIIALIGMMMLVVFVSTVRLGWWLITEMIAPPFLMFNIEQLFVIFGFFLMILIGIELLESLKVYINEDKIHVEVVFTIALIAVARKVITLEITKLPPITLIGIAAIIIALAVGYFLIKKAHTTD</sequence>
<dbReference type="Pfam" id="PF06146">
    <property type="entry name" value="PsiE"/>
    <property type="match status" value="1"/>
</dbReference>
<evidence type="ECO:0000313" key="8">
    <source>
        <dbReference type="Proteomes" id="UP000218542"/>
    </source>
</evidence>
<keyword evidence="2" id="KW-1003">Cell membrane</keyword>
<evidence type="ECO:0000256" key="6">
    <source>
        <dbReference type="SAM" id="Phobius"/>
    </source>
</evidence>
<proteinExistence type="predicted"/>
<evidence type="ECO:0000256" key="5">
    <source>
        <dbReference type="ARBA" id="ARBA00023136"/>
    </source>
</evidence>
<feature type="transmembrane region" description="Helical" evidence="6">
    <location>
        <begin position="12"/>
        <end position="36"/>
    </location>
</feature>
<accession>A0A286U4M8</accession>
<dbReference type="EMBL" id="BAOS01000047">
    <property type="protein sequence ID" value="GAX63054.1"/>
    <property type="molecule type" value="Genomic_DNA"/>
</dbReference>
<dbReference type="RefSeq" id="WP_096896484.1">
    <property type="nucleotide sequence ID" value="NZ_BAOS01000047.1"/>
</dbReference>
<reference evidence="7 8" key="1">
    <citation type="journal article" date="2017" name="Environ. Microbiol. Rep.">
        <title>Genetic diversity of marine anaerobic ammonium-oxidizing bacteria as revealed by genomic and proteomic analyses of 'Candidatus Scalindua japonica'.</title>
        <authorList>
            <person name="Oshiki M."/>
            <person name="Mizuto K."/>
            <person name="Kimura Z."/>
            <person name="Kindaichi T."/>
            <person name="Satoh H."/>
            <person name="Okabe S."/>
        </authorList>
    </citation>
    <scope>NUCLEOTIDE SEQUENCE [LARGE SCALE GENOMIC DNA]</scope>
    <source>
        <strain evidence="8">husup-a2</strain>
    </source>
</reference>
<comment type="caution">
    <text evidence="7">The sequence shown here is derived from an EMBL/GenBank/DDBJ whole genome shotgun (WGS) entry which is preliminary data.</text>
</comment>
<organism evidence="7 8">
    <name type="scientific">Candidatus Scalindua japonica</name>
    <dbReference type="NCBI Taxonomy" id="1284222"/>
    <lineage>
        <taxon>Bacteria</taxon>
        <taxon>Pseudomonadati</taxon>
        <taxon>Planctomycetota</taxon>
        <taxon>Candidatus Brocadiia</taxon>
        <taxon>Candidatus Brocadiales</taxon>
        <taxon>Candidatus Scalinduaceae</taxon>
        <taxon>Candidatus Scalindua</taxon>
    </lineage>
</organism>
<evidence type="ECO:0000313" key="7">
    <source>
        <dbReference type="EMBL" id="GAX63054.1"/>
    </source>
</evidence>
<name>A0A286U4M8_9BACT</name>